<dbReference type="PANTHER" id="PTHR47074">
    <property type="entry name" value="BNAC02G40300D PROTEIN"/>
    <property type="match status" value="1"/>
</dbReference>
<protein>
    <submittedName>
        <fullName evidence="3">Uncharacterized protein</fullName>
    </submittedName>
</protein>
<dbReference type="Proteomes" id="UP001318860">
    <property type="component" value="Unassembled WGS sequence"/>
</dbReference>
<evidence type="ECO:0000259" key="1">
    <source>
        <dbReference type="Pfam" id="PF13456"/>
    </source>
</evidence>
<evidence type="ECO:0000313" key="4">
    <source>
        <dbReference type="Proteomes" id="UP001318860"/>
    </source>
</evidence>
<dbReference type="InterPro" id="IPR012337">
    <property type="entry name" value="RNaseH-like_sf"/>
</dbReference>
<dbReference type="EMBL" id="JABTTQ020000717">
    <property type="protein sequence ID" value="KAK6138547.1"/>
    <property type="molecule type" value="Genomic_DNA"/>
</dbReference>
<dbReference type="Pfam" id="PF13456">
    <property type="entry name" value="RVT_3"/>
    <property type="match status" value="1"/>
</dbReference>
<gene>
    <name evidence="3" type="ORF">DH2020_027714</name>
</gene>
<dbReference type="InterPro" id="IPR052929">
    <property type="entry name" value="RNase_H-like_EbsB-rel"/>
</dbReference>
<name>A0ABR0VUC8_REHGL</name>
<dbReference type="Gene3D" id="3.30.420.10">
    <property type="entry name" value="Ribonuclease H-like superfamily/Ribonuclease H"/>
    <property type="match status" value="1"/>
</dbReference>
<feature type="domain" description="Reverse transcriptase zinc-binding" evidence="2">
    <location>
        <begin position="61"/>
        <end position="156"/>
    </location>
</feature>
<feature type="domain" description="RNase H type-1" evidence="1">
    <location>
        <begin position="263"/>
        <end position="338"/>
    </location>
</feature>
<reference evidence="3 4" key="1">
    <citation type="journal article" date="2021" name="Comput. Struct. Biotechnol. J.">
        <title>De novo genome assembly of the potent medicinal plant Rehmannia glutinosa using nanopore technology.</title>
        <authorList>
            <person name="Ma L."/>
            <person name="Dong C."/>
            <person name="Song C."/>
            <person name="Wang X."/>
            <person name="Zheng X."/>
            <person name="Niu Y."/>
            <person name="Chen S."/>
            <person name="Feng W."/>
        </authorList>
    </citation>
    <scope>NUCLEOTIDE SEQUENCE [LARGE SCALE GENOMIC DNA]</scope>
    <source>
        <strain evidence="3">DH-2019</strain>
    </source>
</reference>
<dbReference type="InterPro" id="IPR044730">
    <property type="entry name" value="RNase_H-like_dom_plant"/>
</dbReference>
<dbReference type="InterPro" id="IPR026960">
    <property type="entry name" value="RVT-Znf"/>
</dbReference>
<evidence type="ECO:0000313" key="3">
    <source>
        <dbReference type="EMBL" id="KAK6138547.1"/>
    </source>
</evidence>
<organism evidence="3 4">
    <name type="scientific">Rehmannia glutinosa</name>
    <name type="common">Chinese foxglove</name>
    <dbReference type="NCBI Taxonomy" id="99300"/>
    <lineage>
        <taxon>Eukaryota</taxon>
        <taxon>Viridiplantae</taxon>
        <taxon>Streptophyta</taxon>
        <taxon>Embryophyta</taxon>
        <taxon>Tracheophyta</taxon>
        <taxon>Spermatophyta</taxon>
        <taxon>Magnoliopsida</taxon>
        <taxon>eudicotyledons</taxon>
        <taxon>Gunneridae</taxon>
        <taxon>Pentapetalae</taxon>
        <taxon>asterids</taxon>
        <taxon>lamiids</taxon>
        <taxon>Lamiales</taxon>
        <taxon>Orobanchaceae</taxon>
        <taxon>Rehmannieae</taxon>
        <taxon>Rehmannia</taxon>
    </lineage>
</organism>
<evidence type="ECO:0000259" key="2">
    <source>
        <dbReference type="Pfam" id="PF13966"/>
    </source>
</evidence>
<dbReference type="PANTHER" id="PTHR47074:SF11">
    <property type="entry name" value="REVERSE TRANSCRIPTASE-LIKE PROTEIN"/>
    <property type="match status" value="1"/>
</dbReference>
<proteinExistence type="predicted"/>
<dbReference type="InterPro" id="IPR002156">
    <property type="entry name" value="RNaseH_domain"/>
</dbReference>
<accession>A0ABR0VUC8</accession>
<keyword evidence="4" id="KW-1185">Reference proteome</keyword>
<dbReference type="SUPFAM" id="SSF53098">
    <property type="entry name" value="Ribonuclease H-like"/>
    <property type="match status" value="1"/>
</dbReference>
<sequence>MSGRAECRVNKLIDLESHTWDEDRVVDWVGQEEARKILRIPLRNFCGEDRLAWNFSSNGIYSVKSGYQIALQMNNAGRDSPSHSGEPLKIWKWIWSLNIPQKIQVFLWKVANEILPVKTALSRRRIGLNPMYIRCGLEDETMEHALRDCPWSNFYWRASPLRLDHLANISNASITDMVMEMAQAGNTEVEETFSMLLWALWYTRNALIFNGKELSHVDYFLMATTSLHNYQDGRRKQLAKSHAQMPKPAGQWRKPREGVLKINTDASMIQLEGTGIGAVVRDHHGDIRSVLMKKFSQEFEVDVAEAVACREALILASTSSFPRIVVETDSQVLANGLNR</sequence>
<dbReference type="InterPro" id="IPR036397">
    <property type="entry name" value="RNaseH_sf"/>
</dbReference>
<comment type="caution">
    <text evidence="3">The sequence shown here is derived from an EMBL/GenBank/DDBJ whole genome shotgun (WGS) entry which is preliminary data.</text>
</comment>
<dbReference type="CDD" id="cd06222">
    <property type="entry name" value="RNase_H_like"/>
    <property type="match status" value="1"/>
</dbReference>
<dbReference type="Pfam" id="PF13966">
    <property type="entry name" value="zf-RVT"/>
    <property type="match status" value="1"/>
</dbReference>